<dbReference type="GO" id="GO:0046872">
    <property type="term" value="F:metal ion binding"/>
    <property type="evidence" value="ECO:0007669"/>
    <property type="project" value="UniProtKB-KW"/>
</dbReference>
<comment type="caution">
    <text evidence="4">The sequence shown here is derived from an EMBL/GenBank/DDBJ whole genome shotgun (WGS) entry which is preliminary data.</text>
</comment>
<dbReference type="InterPro" id="IPR017439">
    <property type="entry name" value="Amidohydrolase"/>
</dbReference>
<dbReference type="FunFam" id="3.30.70.360:FF:000001">
    <property type="entry name" value="N-acetyldiaminopimelate deacetylase"/>
    <property type="match status" value="1"/>
</dbReference>
<feature type="binding site" evidence="2">
    <location>
        <position position="111"/>
    </location>
    <ligand>
        <name>Mn(2+)</name>
        <dbReference type="ChEBI" id="CHEBI:29035"/>
        <label>2</label>
    </ligand>
</feature>
<proteinExistence type="predicted"/>
<feature type="binding site" evidence="2">
    <location>
        <position position="169"/>
    </location>
    <ligand>
        <name>Mn(2+)</name>
        <dbReference type="ChEBI" id="CHEBI:29035"/>
        <label>2</label>
    </ligand>
</feature>
<dbReference type="Proteomes" id="UP000256977">
    <property type="component" value="Unassembled WGS sequence"/>
</dbReference>
<keyword evidence="1 4" id="KW-0378">Hydrolase</keyword>
<dbReference type="OrthoDB" id="9776731at2"/>
<comment type="cofactor">
    <cofactor evidence="2">
        <name>Mn(2+)</name>
        <dbReference type="ChEBI" id="CHEBI:29035"/>
    </cofactor>
    <text evidence="2">The Mn(2+) ion enhances activity.</text>
</comment>
<dbReference type="PIRSF" id="PIRSF005962">
    <property type="entry name" value="Pept_M20D_amidohydro"/>
    <property type="match status" value="1"/>
</dbReference>
<dbReference type="AlphaFoldDB" id="A0A3D9KD28"/>
<organism evidence="4 5">
    <name type="scientific">Cohnella phaseoli</name>
    <dbReference type="NCBI Taxonomy" id="456490"/>
    <lineage>
        <taxon>Bacteria</taxon>
        <taxon>Bacillati</taxon>
        <taxon>Bacillota</taxon>
        <taxon>Bacilli</taxon>
        <taxon>Bacillales</taxon>
        <taxon>Paenibacillaceae</taxon>
        <taxon>Cohnella</taxon>
    </lineage>
</organism>
<dbReference type="SUPFAM" id="SSF55031">
    <property type="entry name" value="Bacterial exopeptidase dimerisation domain"/>
    <property type="match status" value="1"/>
</dbReference>
<dbReference type="Pfam" id="PF01546">
    <property type="entry name" value="Peptidase_M20"/>
    <property type="match status" value="1"/>
</dbReference>
<gene>
    <name evidence="4" type="ORF">DFP98_10652</name>
</gene>
<dbReference type="EMBL" id="QRDZ01000006">
    <property type="protein sequence ID" value="RED84182.1"/>
    <property type="molecule type" value="Genomic_DNA"/>
</dbReference>
<protein>
    <submittedName>
        <fullName evidence="4">Hippurate hydrolase</fullName>
    </submittedName>
</protein>
<keyword evidence="5" id="KW-1185">Reference proteome</keyword>
<dbReference type="Pfam" id="PF07687">
    <property type="entry name" value="M20_dimer"/>
    <property type="match status" value="1"/>
</dbReference>
<dbReference type="Gene3D" id="3.30.70.360">
    <property type="match status" value="1"/>
</dbReference>
<dbReference type="CDD" id="cd03886">
    <property type="entry name" value="M20_Acy1"/>
    <property type="match status" value="1"/>
</dbReference>
<feature type="domain" description="Peptidase M20 dimerisation" evidence="3">
    <location>
        <begin position="192"/>
        <end position="274"/>
    </location>
</feature>
<feature type="binding site" evidence="2">
    <location>
        <position position="145"/>
    </location>
    <ligand>
        <name>Mn(2+)</name>
        <dbReference type="ChEBI" id="CHEBI:29035"/>
        <label>2</label>
    </ligand>
</feature>
<dbReference type="InterPro" id="IPR036264">
    <property type="entry name" value="Bact_exopeptidase_dim_dom"/>
</dbReference>
<dbReference type="NCBIfam" id="TIGR01891">
    <property type="entry name" value="amidohydrolases"/>
    <property type="match status" value="1"/>
</dbReference>
<dbReference type="SUPFAM" id="SSF53187">
    <property type="entry name" value="Zn-dependent exopeptidases"/>
    <property type="match status" value="1"/>
</dbReference>
<evidence type="ECO:0000256" key="1">
    <source>
        <dbReference type="ARBA" id="ARBA00022801"/>
    </source>
</evidence>
<evidence type="ECO:0000313" key="5">
    <source>
        <dbReference type="Proteomes" id="UP000256977"/>
    </source>
</evidence>
<feature type="binding site" evidence="2">
    <location>
        <position position="369"/>
    </location>
    <ligand>
        <name>Mn(2+)</name>
        <dbReference type="ChEBI" id="CHEBI:29035"/>
        <label>2</label>
    </ligand>
</feature>
<evidence type="ECO:0000259" key="3">
    <source>
        <dbReference type="Pfam" id="PF07687"/>
    </source>
</evidence>
<sequence length="405" mass="43337">MGNEEIYRSLRASAGAIESELIALRRKLHSYPELSFEEERTSDAVAEWLSGLGLDVMRRGVGGHGIVAELAGSRPGPRIALRADMDALPIQEESGLPYASQVPGVMHACGHDAHTAMLCGAARLLAERRERLSGSIRLLFQSAEEINAGAKAMIGQGALEGVDEIYGLHNLPTLPAGQAGTRFGALMGSVDQFEVTVTGRGGHGALPEQCVDPVVAASAIVMALQTAISRELSPFSPAVVTVGSVHGGAAYNVIPERVELAGTVRTFSPDVQEKMPDRLLRLINRTAEAYRCEAELRYIRHVPVLVNRDDCVRHAEAAIDAVLGRENRIEAPPVLAGEDFSVYLQRVPGCFIWLGSGPENGAEQAYGLHHPRYMLNEDCLADGAALLAAIAMSRLDDEVPGKGIE</sequence>
<evidence type="ECO:0000256" key="2">
    <source>
        <dbReference type="PIRSR" id="PIRSR005962-1"/>
    </source>
</evidence>
<keyword evidence="2" id="KW-0479">Metal-binding</keyword>
<reference evidence="4 5" key="1">
    <citation type="submission" date="2018-07" db="EMBL/GenBank/DDBJ databases">
        <title>Genomic Encyclopedia of Type Strains, Phase III (KMG-III): the genomes of soil and plant-associated and newly described type strains.</title>
        <authorList>
            <person name="Whitman W."/>
        </authorList>
    </citation>
    <scope>NUCLEOTIDE SEQUENCE [LARGE SCALE GENOMIC DNA]</scope>
    <source>
        <strain evidence="4 5">CECT 7287</strain>
    </source>
</reference>
<dbReference type="GO" id="GO:0050118">
    <property type="term" value="F:N-acetyldiaminopimelate deacetylase activity"/>
    <property type="evidence" value="ECO:0007669"/>
    <property type="project" value="UniProtKB-ARBA"/>
</dbReference>
<feature type="binding site" evidence="2">
    <location>
        <position position="109"/>
    </location>
    <ligand>
        <name>Mn(2+)</name>
        <dbReference type="ChEBI" id="CHEBI:29035"/>
        <label>2</label>
    </ligand>
</feature>
<dbReference type="Gene3D" id="3.40.630.10">
    <property type="entry name" value="Zn peptidases"/>
    <property type="match status" value="1"/>
</dbReference>
<name>A0A3D9KD28_9BACL</name>
<accession>A0A3D9KD28</accession>
<dbReference type="InterPro" id="IPR002933">
    <property type="entry name" value="Peptidase_M20"/>
</dbReference>
<dbReference type="PANTHER" id="PTHR11014">
    <property type="entry name" value="PEPTIDASE M20 FAMILY MEMBER"/>
    <property type="match status" value="1"/>
</dbReference>
<keyword evidence="2" id="KW-0464">Manganese</keyword>
<dbReference type="PANTHER" id="PTHR11014:SF63">
    <property type="entry name" value="METALLOPEPTIDASE, PUTATIVE (AFU_ORTHOLOGUE AFUA_6G09600)-RELATED"/>
    <property type="match status" value="1"/>
</dbReference>
<dbReference type="InterPro" id="IPR011650">
    <property type="entry name" value="Peptidase_M20_dimer"/>
</dbReference>
<dbReference type="GO" id="GO:0019877">
    <property type="term" value="P:diaminopimelate biosynthetic process"/>
    <property type="evidence" value="ECO:0007669"/>
    <property type="project" value="UniProtKB-ARBA"/>
</dbReference>
<evidence type="ECO:0000313" key="4">
    <source>
        <dbReference type="EMBL" id="RED84182.1"/>
    </source>
</evidence>